<sequence length="92" mass="10442">MNALRDAEMKMIGVWGMGGVGKTTLMKQAAEQAKQKKLFTTEVYIDRKDESTRALELKTRLKEVKTLIILNDIWEEVGLKEVGIPCKDDKTD</sequence>
<organism evidence="3 4">
    <name type="scientific">Vitis vinifera</name>
    <name type="common">Grape</name>
    <dbReference type="NCBI Taxonomy" id="29760"/>
    <lineage>
        <taxon>Eukaryota</taxon>
        <taxon>Viridiplantae</taxon>
        <taxon>Streptophyta</taxon>
        <taxon>Embryophyta</taxon>
        <taxon>Tracheophyta</taxon>
        <taxon>Spermatophyta</taxon>
        <taxon>Magnoliopsida</taxon>
        <taxon>eudicotyledons</taxon>
        <taxon>Gunneridae</taxon>
        <taxon>Pentapetalae</taxon>
        <taxon>rosids</taxon>
        <taxon>Vitales</taxon>
        <taxon>Vitaceae</taxon>
        <taxon>Viteae</taxon>
        <taxon>Vitis</taxon>
    </lineage>
</organism>
<reference evidence="3 4" key="1">
    <citation type="journal article" date="2018" name="PLoS Genet.">
        <title>Population sequencing reveals clonal diversity and ancestral inbreeding in the grapevine cultivar Chardonnay.</title>
        <authorList>
            <person name="Roach M.J."/>
            <person name="Johnson D.L."/>
            <person name="Bohlmann J."/>
            <person name="van Vuuren H.J."/>
            <person name="Jones S.J."/>
            <person name="Pretorius I.S."/>
            <person name="Schmidt S.A."/>
            <person name="Borneman A.R."/>
        </authorList>
    </citation>
    <scope>NUCLEOTIDE SEQUENCE [LARGE SCALE GENOMIC DNA]</scope>
    <source>
        <strain evidence="4">cv. Chardonnay</strain>
        <tissue evidence="3">Leaf</tissue>
    </source>
</reference>
<evidence type="ECO:0000313" key="4">
    <source>
        <dbReference type="Proteomes" id="UP000288805"/>
    </source>
</evidence>
<protein>
    <recommendedName>
        <fullName evidence="2">NB-ARC domain-containing protein</fullName>
    </recommendedName>
</protein>
<dbReference type="EMBL" id="QGNW01000213">
    <property type="protein sequence ID" value="RVW84698.1"/>
    <property type="molecule type" value="Genomic_DNA"/>
</dbReference>
<evidence type="ECO:0000313" key="3">
    <source>
        <dbReference type="EMBL" id="RVW84698.1"/>
    </source>
</evidence>
<dbReference type="Proteomes" id="UP000288805">
    <property type="component" value="Unassembled WGS sequence"/>
</dbReference>
<proteinExistence type="predicted"/>
<dbReference type="InterPro" id="IPR027417">
    <property type="entry name" value="P-loop_NTPase"/>
</dbReference>
<comment type="caution">
    <text evidence="3">The sequence shown here is derived from an EMBL/GenBank/DDBJ whole genome shotgun (WGS) entry which is preliminary data.</text>
</comment>
<name>A0A438HJR4_VITVI</name>
<evidence type="ECO:0000259" key="2">
    <source>
        <dbReference type="Pfam" id="PF00931"/>
    </source>
</evidence>
<dbReference type="InterPro" id="IPR002182">
    <property type="entry name" value="NB-ARC"/>
</dbReference>
<dbReference type="Pfam" id="PF00931">
    <property type="entry name" value="NB-ARC"/>
    <property type="match status" value="1"/>
</dbReference>
<feature type="domain" description="NB-ARC" evidence="2">
    <location>
        <begin position="5"/>
        <end position="36"/>
    </location>
</feature>
<keyword evidence="1" id="KW-0611">Plant defense</keyword>
<dbReference type="PANTHER" id="PTHR33463">
    <property type="entry name" value="NB-ARC DOMAIN-CONTAINING PROTEIN-RELATED"/>
    <property type="match status" value="1"/>
</dbReference>
<dbReference type="AlphaFoldDB" id="A0A438HJR4"/>
<dbReference type="SUPFAM" id="SSF52540">
    <property type="entry name" value="P-loop containing nucleoside triphosphate hydrolases"/>
    <property type="match status" value="1"/>
</dbReference>
<dbReference type="InterPro" id="IPR050905">
    <property type="entry name" value="Plant_NBS-LRR"/>
</dbReference>
<dbReference type="GO" id="GO:0043531">
    <property type="term" value="F:ADP binding"/>
    <property type="evidence" value="ECO:0007669"/>
    <property type="project" value="InterPro"/>
</dbReference>
<dbReference type="PANTHER" id="PTHR33463:SF198">
    <property type="entry name" value="RPP4C3"/>
    <property type="match status" value="1"/>
</dbReference>
<gene>
    <name evidence="3" type="ORF">CK203_044591</name>
</gene>
<dbReference type="Gene3D" id="3.40.50.300">
    <property type="entry name" value="P-loop containing nucleotide triphosphate hydrolases"/>
    <property type="match status" value="1"/>
</dbReference>
<accession>A0A438HJR4</accession>
<evidence type="ECO:0000256" key="1">
    <source>
        <dbReference type="ARBA" id="ARBA00022821"/>
    </source>
</evidence>